<keyword evidence="3" id="KW-0812">Transmembrane</keyword>
<sequence length="212" mass="23411">MNLQGRLTRWNDDKGFGFITPESGGKDVFAHISAYKGCGRPKASAQVHYQLGMDDNNRPRAIRFRTHGAGASTTSTGVWLAWLVALAVMVVLGAGWQQGRLPWMLPVAYLGMSLVTYLAYRVDKQAATSGEWRVSEGKLHLMELLCGWPGALIAQQSLRHKTRKTSYRLVFWGVVLINIAAVSWLTLSPDAAAIRDLLGFPVIPGEAMIRWS</sequence>
<reference evidence="5 6" key="1">
    <citation type="submission" date="2024-02" db="EMBL/GenBank/DDBJ databases">
        <title>Bacteria isolated from the canopy kelp, Nereocystis luetkeana.</title>
        <authorList>
            <person name="Pfister C.A."/>
            <person name="Younker I.T."/>
            <person name="Light S.H."/>
        </authorList>
    </citation>
    <scope>NUCLEOTIDE SEQUENCE [LARGE SCALE GENOMIC DNA]</scope>
    <source>
        <strain evidence="5 6">TI.5.07</strain>
    </source>
</reference>
<evidence type="ECO:0000256" key="1">
    <source>
        <dbReference type="ARBA" id="ARBA00022553"/>
    </source>
</evidence>
<dbReference type="InterPro" id="IPR011129">
    <property type="entry name" value="CSD"/>
</dbReference>
<dbReference type="Proteomes" id="UP001378242">
    <property type="component" value="Unassembled WGS sequence"/>
</dbReference>
<dbReference type="PANTHER" id="PTHR12962:SF1">
    <property type="entry name" value="COLD SHOCK DOMAIN-CONTAINING PROTEIN CG9705"/>
    <property type="match status" value="1"/>
</dbReference>
<dbReference type="InterPro" id="IPR052069">
    <property type="entry name" value="Ca-reg_mRNA-binding_domain"/>
</dbReference>
<evidence type="ECO:0000256" key="3">
    <source>
        <dbReference type="SAM" id="Phobius"/>
    </source>
</evidence>
<protein>
    <submittedName>
        <fullName evidence="5">Cold shock and DUF1294 domain-containing protein</fullName>
    </submittedName>
</protein>
<comment type="subcellular location">
    <subcellularLocation>
        <location evidence="2">Cytoplasm</location>
    </subcellularLocation>
</comment>
<dbReference type="CDD" id="cd04458">
    <property type="entry name" value="CSP_CDS"/>
    <property type="match status" value="1"/>
</dbReference>
<dbReference type="Gene3D" id="2.40.50.140">
    <property type="entry name" value="Nucleic acid-binding proteins"/>
    <property type="match status" value="1"/>
</dbReference>
<keyword evidence="1" id="KW-0597">Phosphoprotein</keyword>
<dbReference type="PROSITE" id="PS51857">
    <property type="entry name" value="CSD_2"/>
    <property type="match status" value="1"/>
</dbReference>
<organism evidence="5 6">
    <name type="scientific">Cobetia marina</name>
    <name type="common">Deleya marina</name>
    <dbReference type="NCBI Taxonomy" id="28258"/>
    <lineage>
        <taxon>Bacteria</taxon>
        <taxon>Pseudomonadati</taxon>
        <taxon>Pseudomonadota</taxon>
        <taxon>Gammaproteobacteria</taxon>
        <taxon>Oceanospirillales</taxon>
        <taxon>Halomonadaceae</taxon>
        <taxon>Cobetia</taxon>
    </lineage>
</organism>
<accession>A0ABU9GBX1</accession>
<feature type="transmembrane region" description="Helical" evidence="3">
    <location>
        <begin position="77"/>
        <end position="97"/>
    </location>
</feature>
<keyword evidence="6" id="KW-1185">Reference proteome</keyword>
<proteinExistence type="predicted"/>
<feature type="domain" description="CSD" evidence="4">
    <location>
        <begin position="2"/>
        <end position="66"/>
    </location>
</feature>
<dbReference type="InterPro" id="IPR002059">
    <property type="entry name" value="CSP_DNA-bd"/>
</dbReference>
<dbReference type="SUPFAM" id="SSF50249">
    <property type="entry name" value="Nucleic acid-binding proteins"/>
    <property type="match status" value="1"/>
</dbReference>
<evidence type="ECO:0000256" key="2">
    <source>
        <dbReference type="RuleBase" id="RU000408"/>
    </source>
</evidence>
<dbReference type="Pfam" id="PF00313">
    <property type="entry name" value="CSD"/>
    <property type="match status" value="1"/>
</dbReference>
<dbReference type="InterPro" id="IPR012340">
    <property type="entry name" value="NA-bd_OB-fold"/>
</dbReference>
<dbReference type="PROSITE" id="PS00352">
    <property type="entry name" value="CSD_1"/>
    <property type="match status" value="1"/>
</dbReference>
<dbReference type="PANTHER" id="PTHR12962">
    <property type="entry name" value="CALCIUM-REGULATED HEAT STABLE PROTEIN CRHSP-24-RELATED"/>
    <property type="match status" value="1"/>
</dbReference>
<evidence type="ECO:0000313" key="5">
    <source>
        <dbReference type="EMBL" id="MEL0615963.1"/>
    </source>
</evidence>
<dbReference type="InterPro" id="IPR019844">
    <property type="entry name" value="CSD_CS"/>
</dbReference>
<dbReference type="InterPro" id="IPR010718">
    <property type="entry name" value="DUF1294"/>
</dbReference>
<feature type="transmembrane region" description="Helical" evidence="3">
    <location>
        <begin position="103"/>
        <end position="120"/>
    </location>
</feature>
<comment type="caution">
    <text evidence="5">The sequence shown here is derived from an EMBL/GenBank/DDBJ whole genome shotgun (WGS) entry which is preliminary data.</text>
</comment>
<keyword evidence="3" id="KW-0472">Membrane</keyword>
<evidence type="ECO:0000313" key="6">
    <source>
        <dbReference type="Proteomes" id="UP001378242"/>
    </source>
</evidence>
<name>A0ABU9GBX1_COBMA</name>
<evidence type="ECO:0000259" key="4">
    <source>
        <dbReference type="PROSITE" id="PS51857"/>
    </source>
</evidence>
<feature type="transmembrane region" description="Helical" evidence="3">
    <location>
        <begin position="169"/>
        <end position="187"/>
    </location>
</feature>
<dbReference type="SMART" id="SM00357">
    <property type="entry name" value="CSP"/>
    <property type="match status" value="1"/>
</dbReference>
<dbReference type="EMBL" id="JBAKAP010000003">
    <property type="protein sequence ID" value="MEL0615963.1"/>
    <property type="molecule type" value="Genomic_DNA"/>
</dbReference>
<dbReference type="RefSeq" id="WP_341541922.1">
    <property type="nucleotide sequence ID" value="NZ_JBAKAP010000003.1"/>
</dbReference>
<keyword evidence="3" id="KW-1133">Transmembrane helix</keyword>
<dbReference type="Pfam" id="PF06961">
    <property type="entry name" value="DUF1294"/>
    <property type="match status" value="1"/>
</dbReference>
<gene>
    <name evidence="5" type="ORF">V6243_03900</name>
</gene>